<feature type="non-terminal residue" evidence="2">
    <location>
        <position position="1"/>
    </location>
</feature>
<dbReference type="Proteomes" id="UP001165060">
    <property type="component" value="Unassembled WGS sequence"/>
</dbReference>
<keyword evidence="1" id="KW-0472">Membrane</keyword>
<feature type="transmembrane region" description="Helical" evidence="1">
    <location>
        <begin position="237"/>
        <end position="260"/>
    </location>
</feature>
<evidence type="ECO:0008006" key="4">
    <source>
        <dbReference type="Google" id="ProtNLM"/>
    </source>
</evidence>
<evidence type="ECO:0000313" key="3">
    <source>
        <dbReference type="Proteomes" id="UP001165060"/>
    </source>
</evidence>
<keyword evidence="1" id="KW-0812">Transmembrane</keyword>
<dbReference type="PANTHER" id="PTHR11319:SF35">
    <property type="entry name" value="OUTER MEMBRANE PROTEIN PMPC-RELATED"/>
    <property type="match status" value="1"/>
</dbReference>
<dbReference type="EMBL" id="BRYB01006160">
    <property type="protein sequence ID" value="GMI50917.1"/>
    <property type="molecule type" value="Genomic_DNA"/>
</dbReference>
<evidence type="ECO:0000313" key="2">
    <source>
        <dbReference type="EMBL" id="GMI50917.1"/>
    </source>
</evidence>
<protein>
    <recommendedName>
        <fullName evidence="4">Tyrosine-protein kinase ephrin type A/B receptor-like domain-containing protein</fullName>
    </recommendedName>
</protein>
<proteinExistence type="predicted"/>
<keyword evidence="1" id="KW-1133">Transmembrane helix</keyword>
<reference evidence="2 3" key="1">
    <citation type="journal article" date="2023" name="Commun. Biol.">
        <title>Genome analysis of Parmales, the sister group of diatoms, reveals the evolutionary specialization of diatoms from phago-mixotrophs to photoautotrophs.</title>
        <authorList>
            <person name="Ban H."/>
            <person name="Sato S."/>
            <person name="Yoshikawa S."/>
            <person name="Yamada K."/>
            <person name="Nakamura Y."/>
            <person name="Ichinomiya M."/>
            <person name="Sato N."/>
            <person name="Blanc-Mathieu R."/>
            <person name="Endo H."/>
            <person name="Kuwata A."/>
            <person name="Ogata H."/>
        </authorList>
    </citation>
    <scope>NUCLEOTIDE SEQUENCE [LARGE SCALE GENOMIC DNA]</scope>
</reference>
<dbReference type="PANTHER" id="PTHR11319">
    <property type="entry name" value="G PROTEIN-COUPLED RECEPTOR-RELATED"/>
    <property type="match status" value="1"/>
</dbReference>
<sequence>YADQVGLDSYSPGGLASCSMCENGSYASATATSCIVCPPFQVGNDDGTGCTSMPGFYADDEGSVLGAPEGVRDDVSGMTATTLDLEKGYWRATESSTEVLPCLTENHCKGGAEPSELCSEGYEGPLCAVCMDDYAATGSGADMQCKECTGSATATVAAGASVFIVVVGLFAFRLFKSKGSVASAIEHEAVSEKLGFVSDMIAKYQPPAKIILSYFQIVCRLSFVYDIRFPKIFTKMANSVSVVVNLDFIAFMPIGCMASTNFHRSLVGYTLGPLVVFAAMLTLFQFTKKSRPEFANRVFSYFLALTFLILPSVSIKIFST</sequence>
<feature type="transmembrane region" description="Helical" evidence="1">
    <location>
        <begin position="266"/>
        <end position="286"/>
    </location>
</feature>
<comment type="caution">
    <text evidence="2">The sequence shown here is derived from an EMBL/GenBank/DDBJ whole genome shotgun (WGS) entry which is preliminary data.</text>
</comment>
<name>A0ABQ6NAB3_9STRA</name>
<feature type="transmembrane region" description="Helical" evidence="1">
    <location>
        <begin position="298"/>
        <end position="318"/>
    </location>
</feature>
<keyword evidence="3" id="KW-1185">Reference proteome</keyword>
<evidence type="ECO:0000256" key="1">
    <source>
        <dbReference type="SAM" id="Phobius"/>
    </source>
</evidence>
<accession>A0ABQ6NAB3</accession>
<feature type="transmembrane region" description="Helical" evidence="1">
    <location>
        <begin position="152"/>
        <end position="172"/>
    </location>
</feature>
<organism evidence="2 3">
    <name type="scientific">Tetraparma gracilis</name>
    <dbReference type="NCBI Taxonomy" id="2962635"/>
    <lineage>
        <taxon>Eukaryota</taxon>
        <taxon>Sar</taxon>
        <taxon>Stramenopiles</taxon>
        <taxon>Ochrophyta</taxon>
        <taxon>Bolidophyceae</taxon>
        <taxon>Parmales</taxon>
        <taxon>Triparmaceae</taxon>
        <taxon>Tetraparma</taxon>
    </lineage>
</organism>
<gene>
    <name evidence="2" type="ORF">TeGR_g9836</name>
</gene>